<dbReference type="NCBIfam" id="TIGR02914">
    <property type="entry name" value="EpsI_fam"/>
    <property type="match status" value="1"/>
</dbReference>
<evidence type="ECO:0000259" key="2">
    <source>
        <dbReference type="Pfam" id="PF11984"/>
    </source>
</evidence>
<feature type="domain" description="Methanolan biosynthesis EpsI" evidence="2">
    <location>
        <begin position="10"/>
        <end position="212"/>
    </location>
</feature>
<dbReference type="RefSeq" id="WP_107967207.1">
    <property type="nucleotide sequence ID" value="NZ_NWBU01000005.1"/>
</dbReference>
<evidence type="ECO:0000313" key="4">
    <source>
        <dbReference type="Proteomes" id="UP000244162"/>
    </source>
</evidence>
<evidence type="ECO:0000256" key="1">
    <source>
        <dbReference type="SAM" id="SignalP"/>
    </source>
</evidence>
<dbReference type="Pfam" id="PF11984">
    <property type="entry name" value="DUF3485"/>
    <property type="match status" value="1"/>
</dbReference>
<dbReference type="InterPro" id="IPR014263">
    <property type="entry name" value="Methanolan_biosynth_EpsI"/>
</dbReference>
<organism evidence="3 4">
    <name type="scientific">Sphingomonas oleivorans</name>
    <dbReference type="NCBI Taxonomy" id="1735121"/>
    <lineage>
        <taxon>Bacteria</taxon>
        <taxon>Pseudomonadati</taxon>
        <taxon>Pseudomonadota</taxon>
        <taxon>Alphaproteobacteria</taxon>
        <taxon>Sphingomonadales</taxon>
        <taxon>Sphingomonadaceae</taxon>
        <taxon>Sphingomonas</taxon>
    </lineage>
</organism>
<keyword evidence="1" id="KW-0732">Signal</keyword>
<proteinExistence type="predicted"/>
<evidence type="ECO:0000313" key="3">
    <source>
        <dbReference type="EMBL" id="PTQ12344.1"/>
    </source>
</evidence>
<name>A0A2T5G073_9SPHN</name>
<accession>A0A2T5G073</accession>
<keyword evidence="4" id="KW-1185">Reference proteome</keyword>
<reference evidence="3 4" key="1">
    <citation type="submission" date="2017-09" db="EMBL/GenBank/DDBJ databases">
        <title>Sphingomonas panjinensis sp.nov., isolated from oil-contaminated soil.</title>
        <authorList>
            <person name="Wang L."/>
            <person name="Chen L."/>
        </authorList>
    </citation>
    <scope>NUCLEOTIDE SEQUENCE [LARGE SCALE GENOMIC DNA]</scope>
    <source>
        <strain evidence="3 4">FW-11</strain>
    </source>
</reference>
<feature type="chain" id="PRO_5015464164" evidence="1">
    <location>
        <begin position="22"/>
        <end position="231"/>
    </location>
</feature>
<dbReference type="Proteomes" id="UP000244162">
    <property type="component" value="Unassembled WGS sequence"/>
</dbReference>
<protein>
    <submittedName>
        <fullName evidence="3">EpsI family protein</fullName>
    </submittedName>
</protein>
<dbReference type="OrthoDB" id="8208147at2"/>
<sequence>MISRRTLIGSALCLSSAGLAAAMPTPEGRPIDKIDLAGATPLSFGRWRTDGNLQPVLPDENEQRTIAQAYDQSFSRVYRREDGAVVMLVIAHGGMQTGMLAIHRPATCYTAQGFTAMPRVPERLPAPFADIAAERMFAVRDERQEPILFWMTIAGRQTGFGLAQNLAVLRAAWQGEPAEGFLIRASTFGPDRPDSYRLLAEFMADLLTAVPPALRHRLSAAPAVAHSLSGN</sequence>
<dbReference type="EMBL" id="NWBU01000005">
    <property type="protein sequence ID" value="PTQ12344.1"/>
    <property type="molecule type" value="Genomic_DNA"/>
</dbReference>
<comment type="caution">
    <text evidence="3">The sequence shown here is derived from an EMBL/GenBank/DDBJ whole genome shotgun (WGS) entry which is preliminary data.</text>
</comment>
<gene>
    <name evidence="3" type="primary">epsI</name>
    <name evidence="3" type="ORF">CLG96_07370</name>
</gene>
<feature type="signal peptide" evidence="1">
    <location>
        <begin position="1"/>
        <end position="21"/>
    </location>
</feature>
<dbReference type="AlphaFoldDB" id="A0A2T5G073"/>